<organism evidence="4 5">
    <name type="scientific">Mytilus galloprovincialis</name>
    <name type="common">Mediterranean mussel</name>
    <dbReference type="NCBI Taxonomy" id="29158"/>
    <lineage>
        <taxon>Eukaryota</taxon>
        <taxon>Metazoa</taxon>
        <taxon>Spiralia</taxon>
        <taxon>Lophotrochozoa</taxon>
        <taxon>Mollusca</taxon>
        <taxon>Bivalvia</taxon>
        <taxon>Autobranchia</taxon>
        <taxon>Pteriomorphia</taxon>
        <taxon>Mytilida</taxon>
        <taxon>Mytiloidea</taxon>
        <taxon>Mytilidae</taxon>
        <taxon>Mytilinae</taxon>
        <taxon>Mytilus</taxon>
    </lineage>
</organism>
<dbReference type="InterPro" id="IPR011333">
    <property type="entry name" value="SKP1/BTB/POZ_sf"/>
</dbReference>
<dbReference type="Gene3D" id="2.120.10.80">
    <property type="entry name" value="Kelch-type beta propeller"/>
    <property type="match status" value="2"/>
</dbReference>
<name>A0A8B6CXP6_MYTGA</name>
<dbReference type="InterPro" id="IPR006652">
    <property type="entry name" value="Kelch_1"/>
</dbReference>
<accession>A0A8B6CXP6</accession>
<sequence length="672" mass="78181">MLVHGLGHWGSGDSYNYLQYHESTASKMDFQAYPRNMGNKSSHALKLQQHLYDQMSSQTEFCDVTLMVGDIEVKAHWNVLVSCPYFQSLYDSGMDEKVSGKVILHIGKLAAIRSAIAFLYVGTVEISYENVRDLLEVAEYFQISDLKQACRDYLFSVEVTVDNCVQICLLCSQYDLDIYNKTYDFLRGHLPEVMKKDDILTLTHDSILAFIMDQTLSYIPQEEFFNFIIRWVKHDEANRLHCFSELFCALDLIQMSKQVIETILEKNNLVSRQEDCKAHILRAKLSKDLTYQETGQRDVILVAGGCSHSVYVNNFFHHFSSIINSIAVSNIYGYVIQDQRWTEIAPLPHQMRRPLLTYDNSGHLYVFDTEHTHDSTMFYIYKFRISDKSWTSFKINVPEAYLNASLQKIVACNNKLYAVISSQQAALLEVKEDGNESEIKCQLFHSNPSTQVNVHVTNNSHICVLAWKHGIKVKKSRHYAKFIVYDVRSQRRFDHSKGSIFETHMFSIGNDITVCRMGKFHARRFNLNDRRWKPIADQVLPFPPEDPARTDFASISDGNNFFLFGGKDQSTKKPLETAYKYTYRTKSWTKLEDMPQALMQSAICIAKFPVTDVRCHIKCPHCLYHSRRSHSYMLRLLMRTSVLISNDMLPHHWVDYYDDYEAFDDPFEHYWY</sequence>
<evidence type="ECO:0000313" key="5">
    <source>
        <dbReference type="Proteomes" id="UP000596742"/>
    </source>
</evidence>
<dbReference type="PROSITE" id="PS50097">
    <property type="entry name" value="BTB"/>
    <property type="match status" value="1"/>
</dbReference>
<comment type="caution">
    <text evidence="4">The sequence shown here is derived from an EMBL/GenBank/DDBJ whole genome shotgun (WGS) entry which is preliminary data.</text>
</comment>
<feature type="domain" description="BTB" evidence="3">
    <location>
        <begin position="62"/>
        <end position="128"/>
    </location>
</feature>
<dbReference type="SUPFAM" id="SSF54695">
    <property type="entry name" value="POZ domain"/>
    <property type="match status" value="1"/>
</dbReference>
<evidence type="ECO:0000256" key="2">
    <source>
        <dbReference type="ARBA" id="ARBA00022737"/>
    </source>
</evidence>
<dbReference type="OrthoDB" id="6155786at2759"/>
<dbReference type="SMART" id="SM00225">
    <property type="entry name" value="BTB"/>
    <property type="match status" value="1"/>
</dbReference>
<dbReference type="Pfam" id="PF07707">
    <property type="entry name" value="BACK"/>
    <property type="match status" value="1"/>
</dbReference>
<dbReference type="InterPro" id="IPR015915">
    <property type="entry name" value="Kelch-typ_b-propeller"/>
</dbReference>
<proteinExistence type="predicted"/>
<keyword evidence="1" id="KW-0880">Kelch repeat</keyword>
<dbReference type="Proteomes" id="UP000596742">
    <property type="component" value="Unassembled WGS sequence"/>
</dbReference>
<dbReference type="Gene3D" id="3.30.710.10">
    <property type="entry name" value="Potassium Channel Kv1.1, Chain A"/>
    <property type="match status" value="1"/>
</dbReference>
<evidence type="ECO:0000256" key="1">
    <source>
        <dbReference type="ARBA" id="ARBA00022441"/>
    </source>
</evidence>
<dbReference type="EMBL" id="UYJE01002425">
    <property type="protein sequence ID" value="VDI10674.1"/>
    <property type="molecule type" value="Genomic_DNA"/>
</dbReference>
<protein>
    <submittedName>
        <fullName evidence="4">Kelch-like protein 2/3</fullName>
    </submittedName>
</protein>
<dbReference type="AlphaFoldDB" id="A0A8B6CXP6"/>
<dbReference type="SMART" id="SM00875">
    <property type="entry name" value="BACK"/>
    <property type="match status" value="1"/>
</dbReference>
<dbReference type="InterPro" id="IPR000210">
    <property type="entry name" value="BTB/POZ_dom"/>
</dbReference>
<dbReference type="Pfam" id="PF01344">
    <property type="entry name" value="Kelch_1"/>
    <property type="match status" value="1"/>
</dbReference>
<gene>
    <name evidence="4" type="ORF">MGAL_10B044729</name>
</gene>
<dbReference type="Pfam" id="PF00651">
    <property type="entry name" value="BTB"/>
    <property type="match status" value="1"/>
</dbReference>
<dbReference type="InterPro" id="IPR011043">
    <property type="entry name" value="Gal_Oxase/kelch_b-propeller"/>
</dbReference>
<reference evidence="4" key="1">
    <citation type="submission" date="2018-11" db="EMBL/GenBank/DDBJ databases">
        <authorList>
            <person name="Alioto T."/>
            <person name="Alioto T."/>
        </authorList>
    </citation>
    <scope>NUCLEOTIDE SEQUENCE</scope>
</reference>
<keyword evidence="5" id="KW-1185">Reference proteome</keyword>
<dbReference type="Gene3D" id="1.25.40.420">
    <property type="match status" value="1"/>
</dbReference>
<evidence type="ECO:0000259" key="3">
    <source>
        <dbReference type="PROSITE" id="PS50097"/>
    </source>
</evidence>
<dbReference type="PANTHER" id="PTHR24412:SF489">
    <property type="entry name" value="RING FINGER DOMAIN AND KELCH REPEAT-CONTAINING PROTEIN DDB_G0271372"/>
    <property type="match status" value="1"/>
</dbReference>
<keyword evidence="2" id="KW-0677">Repeat</keyword>
<evidence type="ECO:0000313" key="4">
    <source>
        <dbReference type="EMBL" id="VDI10674.1"/>
    </source>
</evidence>
<dbReference type="CDD" id="cd18186">
    <property type="entry name" value="BTB_POZ_ZBTB_KLHL-like"/>
    <property type="match status" value="1"/>
</dbReference>
<dbReference type="InterPro" id="IPR011705">
    <property type="entry name" value="BACK"/>
</dbReference>
<dbReference type="SUPFAM" id="SSF50965">
    <property type="entry name" value="Galactose oxidase, central domain"/>
    <property type="match status" value="1"/>
</dbReference>
<dbReference type="PANTHER" id="PTHR24412">
    <property type="entry name" value="KELCH PROTEIN"/>
    <property type="match status" value="1"/>
</dbReference>